<gene>
    <name evidence="2" type="ORF">QI30_07625</name>
</gene>
<evidence type="ECO:0000313" key="3">
    <source>
        <dbReference type="Proteomes" id="UP000288623"/>
    </source>
</evidence>
<protein>
    <recommendedName>
        <fullName evidence="1">SH3b domain-containing protein</fullName>
    </recommendedName>
</protein>
<dbReference type="AlphaFoldDB" id="A0A433RV20"/>
<dbReference type="Proteomes" id="UP000288623">
    <property type="component" value="Unassembled WGS sequence"/>
</dbReference>
<dbReference type="InterPro" id="IPR003646">
    <property type="entry name" value="SH3-like_bac-type"/>
</dbReference>
<comment type="caution">
    <text evidence="2">The sequence shown here is derived from an EMBL/GenBank/DDBJ whole genome shotgun (WGS) entry which is preliminary data.</text>
</comment>
<proteinExistence type="predicted"/>
<dbReference type="RefSeq" id="WP_126990351.1">
    <property type="nucleotide sequence ID" value="NZ_JTFC01000027.1"/>
</dbReference>
<dbReference type="Gene3D" id="2.30.30.40">
    <property type="entry name" value="SH3 Domains"/>
    <property type="match status" value="1"/>
</dbReference>
<sequence>MKKKLIIGTALTVIVALIAAKRKKQVNQIFYLAKDAPYYDAVKGARQGTLPAVVDGVHQQVVVAQFINEKWVCLTDGRYMKLSYLQVNIDGVSELMAKEDVVIFEEPYQTSKKIGTLSFGSRVEVVEDGGEWTKIHWHNTWRCIEGYVMTAYMKY</sequence>
<dbReference type="Pfam" id="PF08239">
    <property type="entry name" value="SH3_3"/>
    <property type="match status" value="1"/>
</dbReference>
<feature type="domain" description="SH3b" evidence="1">
    <location>
        <begin position="103"/>
        <end position="153"/>
    </location>
</feature>
<dbReference type="EMBL" id="JTFC01000027">
    <property type="protein sequence ID" value="RUS57120.1"/>
    <property type="molecule type" value="Genomic_DNA"/>
</dbReference>
<evidence type="ECO:0000259" key="1">
    <source>
        <dbReference type="Pfam" id="PF08239"/>
    </source>
</evidence>
<organism evidence="2 3">
    <name type="scientific">Candidatus Kurthia intestinigallinarum</name>
    <dbReference type="NCBI Taxonomy" id="1562256"/>
    <lineage>
        <taxon>Bacteria</taxon>
        <taxon>Bacillati</taxon>
        <taxon>Bacillota</taxon>
        <taxon>Bacilli</taxon>
        <taxon>Bacillales</taxon>
        <taxon>Caryophanaceae</taxon>
        <taxon>Kurthia</taxon>
    </lineage>
</organism>
<keyword evidence="3" id="KW-1185">Reference proteome</keyword>
<reference evidence="2 3" key="1">
    <citation type="submission" date="2014-11" db="EMBL/GenBank/DDBJ databases">
        <title>Genome sequence and analysis of novel Kurthia sp.</title>
        <authorList>
            <person name="Lawson J.N."/>
            <person name="Gonzalez J.E."/>
            <person name="Rinauldi L."/>
            <person name="Xuan Z."/>
            <person name="Firman A."/>
            <person name="Shaddox L."/>
            <person name="Trudeau A."/>
            <person name="Shah S."/>
            <person name="Reiman D."/>
        </authorList>
    </citation>
    <scope>NUCLEOTIDE SEQUENCE [LARGE SCALE GENOMIC DNA]</scope>
    <source>
        <strain evidence="2 3">3B1D</strain>
    </source>
</reference>
<evidence type="ECO:0000313" key="2">
    <source>
        <dbReference type="EMBL" id="RUS57120.1"/>
    </source>
</evidence>
<dbReference type="OrthoDB" id="2456407at2"/>
<name>A0A433RV20_9BACL</name>
<accession>A0A433RV20</accession>